<name>A0A412EM28_9FIRM</name>
<dbReference type="GO" id="GO:0004519">
    <property type="term" value="F:endonuclease activity"/>
    <property type="evidence" value="ECO:0007669"/>
    <property type="project" value="UniProtKB-KW"/>
</dbReference>
<evidence type="ECO:0000313" key="3">
    <source>
        <dbReference type="Proteomes" id="UP000285839"/>
    </source>
</evidence>
<dbReference type="Gene3D" id="1.10.30.50">
    <property type="match status" value="1"/>
</dbReference>
<gene>
    <name evidence="2" type="ORF">DWY46_16515</name>
</gene>
<accession>A0A412EM28</accession>
<dbReference type="AlphaFoldDB" id="A0A412EM28"/>
<keyword evidence="2" id="KW-0540">Nuclease</keyword>
<evidence type="ECO:0000313" key="2">
    <source>
        <dbReference type="EMBL" id="RGR45788.1"/>
    </source>
</evidence>
<dbReference type="EMBL" id="QRUH01000017">
    <property type="protein sequence ID" value="RGR45788.1"/>
    <property type="molecule type" value="Genomic_DNA"/>
</dbReference>
<feature type="region of interest" description="Disordered" evidence="1">
    <location>
        <begin position="110"/>
        <end position="132"/>
    </location>
</feature>
<dbReference type="RefSeq" id="WP_118031679.1">
    <property type="nucleotide sequence ID" value="NZ_QRUH01000017.1"/>
</dbReference>
<organism evidence="2 3">
    <name type="scientific">Blautia obeum</name>
    <dbReference type="NCBI Taxonomy" id="40520"/>
    <lineage>
        <taxon>Bacteria</taxon>
        <taxon>Bacillati</taxon>
        <taxon>Bacillota</taxon>
        <taxon>Clostridia</taxon>
        <taxon>Lachnospirales</taxon>
        <taxon>Lachnospiraceae</taxon>
        <taxon>Blautia</taxon>
    </lineage>
</organism>
<proteinExistence type="predicted"/>
<dbReference type="Proteomes" id="UP000285839">
    <property type="component" value="Unassembled WGS sequence"/>
</dbReference>
<keyword evidence="2" id="KW-0378">Hydrolase</keyword>
<reference evidence="2 3" key="1">
    <citation type="submission" date="2018-08" db="EMBL/GenBank/DDBJ databases">
        <title>A genome reference for cultivated species of the human gut microbiota.</title>
        <authorList>
            <person name="Zou Y."/>
            <person name="Xue W."/>
            <person name="Luo G."/>
        </authorList>
    </citation>
    <scope>NUCLEOTIDE SEQUENCE [LARGE SCALE GENOMIC DNA]</scope>
    <source>
        <strain evidence="2 3">AF25-21</strain>
    </source>
</reference>
<protein>
    <submittedName>
        <fullName evidence="2">HNH endonuclease</fullName>
    </submittedName>
</protein>
<comment type="caution">
    <text evidence="2">The sequence shown here is derived from an EMBL/GenBank/DDBJ whole genome shotgun (WGS) entry which is preliminary data.</text>
</comment>
<keyword evidence="2" id="KW-0255">Endonuclease</keyword>
<evidence type="ECO:0000256" key="1">
    <source>
        <dbReference type="SAM" id="MobiDB-lite"/>
    </source>
</evidence>
<sequence>MKQDELKNWIEELIREGQLWKFYKSKEWIALKEEVLKENHYECAECRKTGRITRYDVDENGNKKLISTVHHVQFVRKHPALALSKTYTFEGKTYTNLMPVCKACHNKLHPEKRRRRNRSQENDDRYVNEERW</sequence>
<feature type="compositionally biased region" description="Basic and acidic residues" evidence="1">
    <location>
        <begin position="118"/>
        <end position="132"/>
    </location>
</feature>